<organism evidence="1">
    <name type="scientific">Anguilla anguilla</name>
    <name type="common">European freshwater eel</name>
    <name type="synonym">Muraena anguilla</name>
    <dbReference type="NCBI Taxonomy" id="7936"/>
    <lineage>
        <taxon>Eukaryota</taxon>
        <taxon>Metazoa</taxon>
        <taxon>Chordata</taxon>
        <taxon>Craniata</taxon>
        <taxon>Vertebrata</taxon>
        <taxon>Euteleostomi</taxon>
        <taxon>Actinopterygii</taxon>
        <taxon>Neopterygii</taxon>
        <taxon>Teleostei</taxon>
        <taxon>Anguilliformes</taxon>
        <taxon>Anguillidae</taxon>
        <taxon>Anguilla</taxon>
    </lineage>
</organism>
<dbReference type="EMBL" id="GBXM01006644">
    <property type="protein sequence ID" value="JAI01934.1"/>
    <property type="molecule type" value="Transcribed_RNA"/>
</dbReference>
<sequence length="62" mass="6974">MYVWKVWKCTTHSACSISCTVSESLMRFHTLNGRQHFSDLGISLILILVDCSGSLSLPCLHF</sequence>
<proteinExistence type="predicted"/>
<dbReference type="AlphaFoldDB" id="A0A0E9XJS3"/>
<name>A0A0E9XJS3_ANGAN</name>
<accession>A0A0E9XJS3</accession>
<reference evidence="1" key="1">
    <citation type="submission" date="2014-11" db="EMBL/GenBank/DDBJ databases">
        <authorList>
            <person name="Amaro Gonzalez C."/>
        </authorList>
    </citation>
    <scope>NUCLEOTIDE SEQUENCE</scope>
</reference>
<protein>
    <submittedName>
        <fullName evidence="1">Uncharacterized protein</fullName>
    </submittedName>
</protein>
<evidence type="ECO:0000313" key="1">
    <source>
        <dbReference type="EMBL" id="JAI01934.1"/>
    </source>
</evidence>
<reference evidence="1" key="2">
    <citation type="journal article" date="2015" name="Fish Shellfish Immunol.">
        <title>Early steps in the European eel (Anguilla anguilla)-Vibrio vulnificus interaction in the gills: Role of the RtxA13 toxin.</title>
        <authorList>
            <person name="Callol A."/>
            <person name="Pajuelo D."/>
            <person name="Ebbesson L."/>
            <person name="Teles M."/>
            <person name="MacKenzie S."/>
            <person name="Amaro C."/>
        </authorList>
    </citation>
    <scope>NUCLEOTIDE SEQUENCE</scope>
</reference>